<dbReference type="AlphaFoldDB" id="U9TEZ5"/>
<proteinExistence type="predicted"/>
<gene>
    <name evidence="1" type="ORF">GLOINDRAFT_33808</name>
</gene>
<accession>U9TEZ5</accession>
<dbReference type="HOGENOM" id="CLU_1897323_0_0_1"/>
<organism evidence="1">
    <name type="scientific">Rhizophagus irregularis (strain DAOM 181602 / DAOM 197198 / MUCL 43194)</name>
    <name type="common">Arbuscular mycorrhizal fungus</name>
    <name type="synonym">Glomus intraradices</name>
    <dbReference type="NCBI Taxonomy" id="747089"/>
    <lineage>
        <taxon>Eukaryota</taxon>
        <taxon>Fungi</taxon>
        <taxon>Fungi incertae sedis</taxon>
        <taxon>Mucoromycota</taxon>
        <taxon>Glomeromycotina</taxon>
        <taxon>Glomeromycetes</taxon>
        <taxon>Glomerales</taxon>
        <taxon>Glomeraceae</taxon>
        <taxon>Rhizophagus</taxon>
    </lineage>
</organism>
<name>U9TEZ5_RHIID</name>
<evidence type="ECO:0008006" key="2">
    <source>
        <dbReference type="Google" id="ProtNLM"/>
    </source>
</evidence>
<reference evidence="1" key="1">
    <citation type="submission" date="2013-07" db="EMBL/GenBank/DDBJ databases">
        <title>The genome of an arbuscular mycorrhizal fungus provides insights into the evolution of the oldest plant symbiosis.</title>
        <authorList>
            <consortium name="DOE Joint Genome Institute"/>
            <person name="Tisserant E."/>
            <person name="Malbreil M."/>
            <person name="Kuo A."/>
            <person name="Kohler A."/>
            <person name="Symeonidi A."/>
            <person name="Balestrini R."/>
            <person name="Charron P."/>
            <person name="Duensing N."/>
            <person name="Frei-dit-Frey N."/>
            <person name="Gianinazzi-Pearson V."/>
            <person name="Gilbert B."/>
            <person name="Handa Y."/>
            <person name="Hijri M."/>
            <person name="Kaul R."/>
            <person name="Kawaguchi M."/>
            <person name="Krajinski F."/>
            <person name="Lammers P."/>
            <person name="Lapierre D."/>
            <person name="Masclaux F.G."/>
            <person name="Murat C."/>
            <person name="Morin E."/>
            <person name="Ndikumana S."/>
            <person name="Pagni M."/>
            <person name="Petitpierre D."/>
            <person name="Requena N."/>
            <person name="Rosikiewicz P."/>
            <person name="Riley R."/>
            <person name="Saito K."/>
            <person name="San Clemente H."/>
            <person name="Shapiro H."/>
            <person name="van Tuinen D."/>
            <person name="Becard G."/>
            <person name="Bonfante P."/>
            <person name="Paszkowski U."/>
            <person name="Shachar-Hill Y."/>
            <person name="Young J.P."/>
            <person name="Sanders I.R."/>
            <person name="Henrissat B."/>
            <person name="Rensing S.A."/>
            <person name="Grigoriev I.V."/>
            <person name="Corradi N."/>
            <person name="Roux C."/>
            <person name="Martin F."/>
        </authorList>
    </citation>
    <scope>NUCLEOTIDE SEQUENCE</scope>
    <source>
        <strain evidence="1">DAOM 197198</strain>
    </source>
</reference>
<dbReference type="VEuPathDB" id="FungiDB:RhiirFUN_024151"/>
<protein>
    <recommendedName>
        <fullName evidence="2">RNase H type-1 domain-containing protein</fullName>
    </recommendedName>
</protein>
<dbReference type="EMBL" id="KI291242">
    <property type="protein sequence ID" value="ESA06729.1"/>
    <property type="molecule type" value="Genomic_DNA"/>
</dbReference>
<sequence>MKAYNRHSPYYRKTKNPSLFQQIKAHSGDTYNDIADAQVKAGRFISPLTMIKHDHHLPNQTDKDIRKCISAITLENHLNHYSLSDIKQYTTDKLIEWSLSSKWFNHNSRSVGTSAATPKILDGKSKLQIIRYLR</sequence>
<evidence type="ECO:0000313" key="1">
    <source>
        <dbReference type="EMBL" id="ESA06729.1"/>
    </source>
</evidence>